<keyword evidence="4" id="KW-0804">Transcription</keyword>
<evidence type="ECO:0000313" key="7">
    <source>
        <dbReference type="EMBL" id="MDT8898873.1"/>
    </source>
</evidence>
<evidence type="ECO:0000259" key="6">
    <source>
        <dbReference type="Pfam" id="PF08281"/>
    </source>
</evidence>
<feature type="domain" description="RNA polymerase sigma-70 region 2" evidence="5">
    <location>
        <begin position="25"/>
        <end position="90"/>
    </location>
</feature>
<dbReference type="NCBIfam" id="TIGR02937">
    <property type="entry name" value="sigma70-ECF"/>
    <property type="match status" value="1"/>
</dbReference>
<evidence type="ECO:0000256" key="1">
    <source>
        <dbReference type="ARBA" id="ARBA00010641"/>
    </source>
</evidence>
<dbReference type="InterPro" id="IPR036388">
    <property type="entry name" value="WH-like_DNA-bd_sf"/>
</dbReference>
<dbReference type="InterPro" id="IPR014284">
    <property type="entry name" value="RNA_pol_sigma-70_dom"/>
</dbReference>
<organism evidence="7 8">
    <name type="scientific">Thermanaerothrix solaris</name>
    <dbReference type="NCBI Taxonomy" id="3058434"/>
    <lineage>
        <taxon>Bacteria</taxon>
        <taxon>Bacillati</taxon>
        <taxon>Chloroflexota</taxon>
        <taxon>Anaerolineae</taxon>
        <taxon>Anaerolineales</taxon>
        <taxon>Anaerolineaceae</taxon>
        <taxon>Thermanaerothrix</taxon>
    </lineage>
</organism>
<comment type="caution">
    <text evidence="7">The sequence shown here is derived from an EMBL/GenBank/DDBJ whole genome shotgun (WGS) entry which is preliminary data.</text>
</comment>
<dbReference type="EMBL" id="JAUHMF010000002">
    <property type="protein sequence ID" value="MDT8898873.1"/>
    <property type="molecule type" value="Genomic_DNA"/>
</dbReference>
<accession>A0ABU3NPV7</accession>
<keyword evidence="2" id="KW-0805">Transcription regulation</keyword>
<dbReference type="Proteomes" id="UP001254165">
    <property type="component" value="Unassembled WGS sequence"/>
</dbReference>
<dbReference type="Gene3D" id="1.10.1740.10">
    <property type="match status" value="1"/>
</dbReference>
<dbReference type="PANTHER" id="PTHR43133:SF57">
    <property type="entry name" value="RNA POLYMERASE SIGMA-70 FACTOR"/>
    <property type="match status" value="1"/>
</dbReference>
<dbReference type="RefSeq" id="WP_315625538.1">
    <property type="nucleotide sequence ID" value="NZ_JAUHMF010000002.1"/>
</dbReference>
<dbReference type="Gene3D" id="1.10.10.10">
    <property type="entry name" value="Winged helix-like DNA-binding domain superfamily/Winged helix DNA-binding domain"/>
    <property type="match status" value="1"/>
</dbReference>
<dbReference type="InterPro" id="IPR007627">
    <property type="entry name" value="RNA_pol_sigma70_r2"/>
</dbReference>
<dbReference type="InterPro" id="IPR013325">
    <property type="entry name" value="RNA_pol_sigma_r2"/>
</dbReference>
<reference evidence="7 8" key="1">
    <citation type="submission" date="2023-07" db="EMBL/GenBank/DDBJ databases">
        <title>Novel species of Thermanaerothrix with wide hydrolytic capabilities.</title>
        <authorList>
            <person name="Zayulina K.S."/>
            <person name="Podosokorskaya O.A."/>
            <person name="Elcheninov A.G."/>
        </authorList>
    </citation>
    <scope>NUCLEOTIDE SEQUENCE [LARGE SCALE GENOMIC DNA]</scope>
    <source>
        <strain evidence="7 8">4228-RoL</strain>
    </source>
</reference>
<dbReference type="SUPFAM" id="SSF88659">
    <property type="entry name" value="Sigma3 and sigma4 domains of RNA polymerase sigma factors"/>
    <property type="match status" value="1"/>
</dbReference>
<dbReference type="PANTHER" id="PTHR43133">
    <property type="entry name" value="RNA POLYMERASE ECF-TYPE SIGMA FACTO"/>
    <property type="match status" value="1"/>
</dbReference>
<name>A0ABU3NPV7_9CHLR</name>
<dbReference type="InterPro" id="IPR013249">
    <property type="entry name" value="RNA_pol_sigma70_r4_t2"/>
</dbReference>
<comment type="similarity">
    <text evidence="1">Belongs to the sigma-70 factor family. ECF subfamily.</text>
</comment>
<dbReference type="SUPFAM" id="SSF88946">
    <property type="entry name" value="Sigma2 domain of RNA polymerase sigma factors"/>
    <property type="match status" value="1"/>
</dbReference>
<keyword evidence="8" id="KW-1185">Reference proteome</keyword>
<sequence length="187" mass="21532">MASPSEQEWLQSAQRFDPETLGAIYDFYSPRLYAYAMRLLGNRDLAEECVAETFARFLHALHIGRGPQQHLQAYLYRTAHNWITDRYRRQPPPTLNADDVDLSTSTPNPEADLEAAWMRQRLRRALWQLTPDQRQVILLRFVEDLDNETVAAALQKPVGAVKALQHRALAALRRILEREVENVPSPS</sequence>
<proteinExistence type="inferred from homology"/>
<feature type="domain" description="RNA polymerase sigma factor 70 region 4 type 2" evidence="6">
    <location>
        <begin position="119"/>
        <end position="172"/>
    </location>
</feature>
<protein>
    <submittedName>
        <fullName evidence="7">Sigma-70 family RNA polymerase sigma factor</fullName>
    </submittedName>
</protein>
<dbReference type="Pfam" id="PF08281">
    <property type="entry name" value="Sigma70_r4_2"/>
    <property type="match status" value="1"/>
</dbReference>
<gene>
    <name evidence="7" type="ORF">QYE77_11425</name>
</gene>
<evidence type="ECO:0000313" key="8">
    <source>
        <dbReference type="Proteomes" id="UP001254165"/>
    </source>
</evidence>
<dbReference type="InterPro" id="IPR013324">
    <property type="entry name" value="RNA_pol_sigma_r3/r4-like"/>
</dbReference>
<keyword evidence="3" id="KW-0731">Sigma factor</keyword>
<evidence type="ECO:0000256" key="3">
    <source>
        <dbReference type="ARBA" id="ARBA00023082"/>
    </source>
</evidence>
<dbReference type="InterPro" id="IPR039425">
    <property type="entry name" value="RNA_pol_sigma-70-like"/>
</dbReference>
<dbReference type="CDD" id="cd06171">
    <property type="entry name" value="Sigma70_r4"/>
    <property type="match status" value="1"/>
</dbReference>
<evidence type="ECO:0000256" key="4">
    <source>
        <dbReference type="ARBA" id="ARBA00023163"/>
    </source>
</evidence>
<evidence type="ECO:0000256" key="2">
    <source>
        <dbReference type="ARBA" id="ARBA00023015"/>
    </source>
</evidence>
<dbReference type="Pfam" id="PF04542">
    <property type="entry name" value="Sigma70_r2"/>
    <property type="match status" value="1"/>
</dbReference>
<evidence type="ECO:0000259" key="5">
    <source>
        <dbReference type="Pfam" id="PF04542"/>
    </source>
</evidence>